<keyword evidence="3" id="KW-1185">Reference proteome</keyword>
<dbReference type="OrthoDB" id="2564781at2759"/>
<dbReference type="AlphaFoldDB" id="A0A1B9IYE9"/>
<gene>
    <name evidence="2" type="ORF">L486_00192</name>
</gene>
<reference evidence="3" key="2">
    <citation type="submission" date="2013-12" db="EMBL/GenBank/DDBJ databases">
        <title>Evolution of pathogenesis and genome organization in the Tremellales.</title>
        <authorList>
            <person name="Cuomo C."/>
            <person name="Litvintseva A."/>
            <person name="Heitman J."/>
            <person name="Chen Y."/>
            <person name="Sun S."/>
            <person name="Springer D."/>
            <person name="Dromer F."/>
            <person name="Young S."/>
            <person name="Zeng Q."/>
            <person name="Chapman S."/>
            <person name="Gujja S."/>
            <person name="Saif S."/>
            <person name="Birren B."/>
        </authorList>
    </citation>
    <scope>NUCLEOTIDE SEQUENCE [LARGE SCALE GENOMIC DNA]</scope>
    <source>
        <strain evidence="3">CBS 10435</strain>
    </source>
</reference>
<feature type="compositionally biased region" description="Polar residues" evidence="1">
    <location>
        <begin position="370"/>
        <end position="379"/>
    </location>
</feature>
<feature type="region of interest" description="Disordered" evidence="1">
    <location>
        <begin position="246"/>
        <end position="540"/>
    </location>
</feature>
<feature type="compositionally biased region" description="Polar residues" evidence="1">
    <location>
        <begin position="297"/>
        <end position="313"/>
    </location>
</feature>
<feature type="region of interest" description="Disordered" evidence="1">
    <location>
        <begin position="1"/>
        <end position="40"/>
    </location>
</feature>
<protein>
    <submittedName>
        <fullName evidence="2">Uncharacterized protein</fullName>
    </submittedName>
</protein>
<feature type="compositionally biased region" description="Basic and acidic residues" evidence="1">
    <location>
        <begin position="515"/>
        <end position="532"/>
    </location>
</feature>
<proteinExistence type="predicted"/>
<feature type="region of interest" description="Disordered" evidence="1">
    <location>
        <begin position="66"/>
        <end position="184"/>
    </location>
</feature>
<feature type="compositionally biased region" description="Pro residues" evidence="1">
    <location>
        <begin position="136"/>
        <end position="146"/>
    </location>
</feature>
<feature type="compositionally biased region" description="Basic residues" evidence="1">
    <location>
        <begin position="10"/>
        <end position="23"/>
    </location>
</feature>
<dbReference type="EMBL" id="KI669459">
    <property type="protein sequence ID" value="OCF60557.1"/>
    <property type="molecule type" value="Genomic_DNA"/>
</dbReference>
<organism evidence="2 3">
    <name type="scientific">Kwoniella mangroviensis CBS 10435</name>
    <dbReference type="NCBI Taxonomy" id="1331196"/>
    <lineage>
        <taxon>Eukaryota</taxon>
        <taxon>Fungi</taxon>
        <taxon>Dikarya</taxon>
        <taxon>Basidiomycota</taxon>
        <taxon>Agaricomycotina</taxon>
        <taxon>Tremellomycetes</taxon>
        <taxon>Tremellales</taxon>
        <taxon>Cryptococcaceae</taxon>
        <taxon>Kwoniella</taxon>
    </lineage>
</organism>
<evidence type="ECO:0000256" key="1">
    <source>
        <dbReference type="SAM" id="MobiDB-lite"/>
    </source>
</evidence>
<feature type="compositionally biased region" description="Low complexity" evidence="1">
    <location>
        <begin position="24"/>
        <end position="38"/>
    </location>
</feature>
<accession>A0A1B9IYE9</accession>
<sequence>MTVSLSLSLKRPKSSRGNSRSRPRSSTLSPPSSSSSSSCVEPFNLSVIVNEKEFDNLDSVQQVIDTQDKRPKKIKFQLNDLPASEEKMSSKLIKGRKRFVTEEGKNIPEALNLSGFRPGSDDNQLLPSPLIRPSFPKSPYPFPAPAPSTTQRSATLLPPNSNPRDKKYSHRRSRSFSELITSSSSITQPWRDRETWLAIHTPSQTPHITQRKGSIPASLEDGAWRARGGGTFFGADMNGPYPSFKVRVKPLSPPTSPRRYFTSKQQDITSEPEELPQEDKTDSSPMEKMIYQHRSHSAWNVGNTQNTSSSPGSSDGEEHPMIPTKYHTSSPIQDDDDDDLLPPLLPRSITRSSSFESTSRNTTPIPWAQRSGTGSNSPGRRTPPKTPSRQNTSPLRKASDDGNQTPKTWRHVDPSPPRSGSVKEKETSPLITPRTPESPTRTISRMKGVGSKKHNIKKVGEVGGDMPLTPSSPTSYGNFWEDVDGRRESERTQQSPSKRFWKALRLASPGRKHSEKSEVDRDSLHHGEDHVSPSKRSGWF</sequence>
<feature type="compositionally biased region" description="Low complexity" evidence="1">
    <location>
        <begin position="346"/>
        <end position="363"/>
    </location>
</feature>
<reference evidence="2 3" key="1">
    <citation type="submission" date="2013-07" db="EMBL/GenBank/DDBJ databases">
        <title>The Genome Sequence of Kwoniella mangroviensis CBS10435.</title>
        <authorList>
            <consortium name="The Broad Institute Genome Sequencing Platform"/>
            <person name="Cuomo C."/>
            <person name="Litvintseva A."/>
            <person name="Chen Y."/>
            <person name="Heitman J."/>
            <person name="Sun S."/>
            <person name="Springer D."/>
            <person name="Dromer F."/>
            <person name="Young S.K."/>
            <person name="Zeng Q."/>
            <person name="Gargeya S."/>
            <person name="Fitzgerald M."/>
            <person name="Abouelleil A."/>
            <person name="Alvarado L."/>
            <person name="Berlin A.M."/>
            <person name="Chapman S.B."/>
            <person name="Dewar J."/>
            <person name="Goldberg J."/>
            <person name="Griggs A."/>
            <person name="Gujja S."/>
            <person name="Hansen M."/>
            <person name="Howarth C."/>
            <person name="Imamovic A."/>
            <person name="Larimer J."/>
            <person name="McCowan C."/>
            <person name="Murphy C."/>
            <person name="Pearson M."/>
            <person name="Priest M."/>
            <person name="Roberts A."/>
            <person name="Saif S."/>
            <person name="Shea T."/>
            <person name="Sykes S."/>
            <person name="Wortman J."/>
            <person name="Nusbaum C."/>
            <person name="Birren B."/>
        </authorList>
    </citation>
    <scope>NUCLEOTIDE SEQUENCE [LARGE SCALE GENOMIC DNA]</scope>
    <source>
        <strain evidence="2 3">CBS 10435</strain>
    </source>
</reference>
<evidence type="ECO:0000313" key="2">
    <source>
        <dbReference type="EMBL" id="OCF60557.1"/>
    </source>
</evidence>
<name>A0A1B9IYE9_9TREE</name>
<evidence type="ECO:0000313" key="3">
    <source>
        <dbReference type="Proteomes" id="UP000092583"/>
    </source>
</evidence>
<dbReference type="Proteomes" id="UP000092583">
    <property type="component" value="Unassembled WGS sequence"/>
</dbReference>